<keyword evidence="12 15" id="KW-0460">Magnesium</keyword>
<keyword evidence="5 15" id="KW-0963">Cytoplasm</keyword>
<evidence type="ECO:0000256" key="1">
    <source>
        <dbReference type="ARBA" id="ARBA00001946"/>
    </source>
</evidence>
<evidence type="ECO:0000256" key="9">
    <source>
        <dbReference type="ARBA" id="ARBA00022741"/>
    </source>
</evidence>
<dbReference type="InterPro" id="IPR012003">
    <property type="entry name" value="ATP_PFK_prok-type"/>
</dbReference>
<dbReference type="GO" id="GO:0070095">
    <property type="term" value="F:fructose-6-phosphate binding"/>
    <property type="evidence" value="ECO:0007669"/>
    <property type="project" value="TreeGrafter"/>
</dbReference>
<feature type="binding site" description="in other chain" evidence="15">
    <location>
        <begin position="125"/>
        <end position="127"/>
    </location>
    <ligand>
        <name>substrate</name>
        <note>ligand shared between dimeric partners</note>
    </ligand>
</feature>
<reference evidence="18" key="1">
    <citation type="submission" date="2017-04" db="EMBL/GenBank/DDBJ databases">
        <authorList>
            <person name="Varghese N."/>
            <person name="Submissions S."/>
        </authorList>
    </citation>
    <scope>NUCLEOTIDE SEQUENCE [LARGE SCALE GENOMIC DNA]</scope>
    <source>
        <strain evidence="18">USBA 82</strain>
    </source>
</reference>
<dbReference type="PANTHER" id="PTHR13697:SF4">
    <property type="entry name" value="ATP-DEPENDENT 6-PHOSPHOFRUCTOKINASE"/>
    <property type="match status" value="1"/>
</dbReference>
<dbReference type="InterPro" id="IPR000023">
    <property type="entry name" value="Phosphofructokinase_dom"/>
</dbReference>
<evidence type="ECO:0000256" key="2">
    <source>
        <dbReference type="ARBA" id="ARBA00004496"/>
    </source>
</evidence>
<evidence type="ECO:0000259" key="16">
    <source>
        <dbReference type="Pfam" id="PF00365"/>
    </source>
</evidence>
<keyword evidence="9 15" id="KW-0547">Nucleotide-binding</keyword>
<dbReference type="HAMAP" id="MF_00339">
    <property type="entry name" value="Phosphofructokinase_I_B1"/>
    <property type="match status" value="1"/>
</dbReference>
<feature type="binding site" description="in other chain" evidence="15">
    <location>
        <begin position="169"/>
        <end position="171"/>
    </location>
    <ligand>
        <name>substrate</name>
        <note>ligand shared between dimeric partners</note>
    </ligand>
</feature>
<comment type="pathway">
    <text evidence="3 15">Carbohydrate degradation; glycolysis; D-glyceraldehyde 3-phosphate and glycerone phosphate from D-glucose: step 3/4.</text>
</comment>
<keyword evidence="13 15" id="KW-0324">Glycolysis</keyword>
<feature type="binding site" evidence="15">
    <location>
        <position position="243"/>
    </location>
    <ligand>
        <name>substrate</name>
        <note>ligand shared between dimeric partners</note>
    </ligand>
</feature>
<dbReference type="GO" id="GO:0046872">
    <property type="term" value="F:metal ion binding"/>
    <property type="evidence" value="ECO:0007669"/>
    <property type="project" value="UniProtKB-KW"/>
</dbReference>
<evidence type="ECO:0000313" key="18">
    <source>
        <dbReference type="Proteomes" id="UP000193355"/>
    </source>
</evidence>
<keyword evidence="11 15" id="KW-0067">ATP-binding</keyword>
<evidence type="ECO:0000256" key="13">
    <source>
        <dbReference type="ARBA" id="ARBA00023152"/>
    </source>
</evidence>
<feature type="binding site" evidence="15">
    <location>
        <position position="103"/>
    </location>
    <ligand>
        <name>Mg(2+)</name>
        <dbReference type="ChEBI" id="CHEBI:18420"/>
        <note>catalytic</note>
    </ligand>
</feature>
<sequence length="319" mass="34267">MRRIAVLTSGGDAPGMNAAIRAVVRTAIYRKLEVYGVLQGYEGLMDGAFQRLEPRDVGGIIHRGGTVLRTARSERFKTEEGLLAAISSMEKAEIDGLVVIGGDGSFKGAWELHRRGVPVVGIPGTIDNDVVGTDETIGYDTALNTALEAVKKLRDTASSHDRLFIVEVMGREAGFLALNVAVASGAEFVVVPERKFDIGFLCDRLHQSRKSGKQHSLIIVAEGAMSAVEMKARLQDTGGYDAKVTVLGYIQRGGSPTSFDTILASRLGSFAVERLLEGDRGIMVGTVCHGMKASPLKSSWEGRKPLNPELVELVDKLSI</sequence>
<dbReference type="InterPro" id="IPR012828">
    <property type="entry name" value="PFKA_ATP_prok"/>
</dbReference>
<dbReference type="GO" id="GO:0005945">
    <property type="term" value="C:6-phosphofructokinase complex"/>
    <property type="evidence" value="ECO:0007669"/>
    <property type="project" value="TreeGrafter"/>
</dbReference>
<evidence type="ECO:0000313" key="17">
    <source>
        <dbReference type="EMBL" id="SMG36022.1"/>
    </source>
</evidence>
<dbReference type="SUPFAM" id="SSF53784">
    <property type="entry name" value="Phosphofructokinase"/>
    <property type="match status" value="1"/>
</dbReference>
<dbReference type="GO" id="GO:0030388">
    <property type="term" value="P:fructose 1,6-bisphosphate metabolic process"/>
    <property type="evidence" value="ECO:0007669"/>
    <property type="project" value="TreeGrafter"/>
</dbReference>
<comment type="activity regulation">
    <text evidence="15">Allosterically activated by ADP and other diphosphonucleosides, and allosterically inhibited by phosphoenolpyruvate.</text>
</comment>
<dbReference type="Pfam" id="PF00365">
    <property type="entry name" value="PFK"/>
    <property type="match status" value="1"/>
</dbReference>
<dbReference type="GO" id="GO:0048029">
    <property type="term" value="F:monosaccharide binding"/>
    <property type="evidence" value="ECO:0007669"/>
    <property type="project" value="TreeGrafter"/>
</dbReference>
<dbReference type="FunFam" id="3.40.50.450:FF:000001">
    <property type="entry name" value="ATP-dependent 6-phosphofructokinase"/>
    <property type="match status" value="1"/>
</dbReference>
<evidence type="ECO:0000256" key="7">
    <source>
        <dbReference type="ARBA" id="ARBA00022679"/>
    </source>
</evidence>
<protein>
    <recommendedName>
        <fullName evidence="15">ATP-dependent 6-phosphofructokinase</fullName>
        <shortName evidence="15">ATP-PFK</shortName>
        <shortName evidence="15">Phosphofructokinase</shortName>
        <ecNumber evidence="15">2.7.1.11</ecNumber>
    </recommendedName>
    <alternativeName>
        <fullName evidence="15">Phosphohexokinase</fullName>
    </alternativeName>
</protein>
<dbReference type="InterPro" id="IPR035966">
    <property type="entry name" value="PKF_sf"/>
</dbReference>
<dbReference type="RefSeq" id="WP_085544915.1">
    <property type="nucleotide sequence ID" value="NZ_FXBB01000021.1"/>
</dbReference>
<feature type="binding site" description="in other chain" evidence="15">
    <location>
        <position position="222"/>
    </location>
    <ligand>
        <name>substrate</name>
        <note>ligand shared between dimeric partners</note>
    </ligand>
</feature>
<dbReference type="UniPathway" id="UPA00109">
    <property type="reaction ID" value="UER00182"/>
</dbReference>
<evidence type="ECO:0000256" key="11">
    <source>
        <dbReference type="ARBA" id="ARBA00022840"/>
    </source>
</evidence>
<name>A0A1X7K5V5_9BACT</name>
<dbReference type="Proteomes" id="UP000193355">
    <property type="component" value="Unassembled WGS sequence"/>
</dbReference>
<comment type="caution">
    <text evidence="15">Lacks conserved residue(s) required for the propagation of feature annotation.</text>
</comment>
<feature type="binding site" description="in other chain" evidence="15">
    <location>
        <begin position="249"/>
        <end position="252"/>
    </location>
    <ligand>
        <name>substrate</name>
        <note>ligand shared between dimeric partners</note>
    </ligand>
</feature>
<feature type="binding site" evidence="15">
    <location>
        <begin position="102"/>
        <end position="105"/>
    </location>
    <ligand>
        <name>ATP</name>
        <dbReference type="ChEBI" id="CHEBI:30616"/>
    </ligand>
</feature>
<dbReference type="AlphaFoldDB" id="A0A1X7K5V5"/>
<dbReference type="InterPro" id="IPR022953">
    <property type="entry name" value="ATP_PFK"/>
</dbReference>
<feature type="binding site" evidence="15">
    <location>
        <begin position="72"/>
        <end position="73"/>
    </location>
    <ligand>
        <name>ATP</name>
        <dbReference type="ChEBI" id="CHEBI:30616"/>
    </ligand>
</feature>
<dbReference type="Gene3D" id="3.40.50.460">
    <property type="entry name" value="Phosphofructokinase domain"/>
    <property type="match status" value="1"/>
</dbReference>
<evidence type="ECO:0000256" key="3">
    <source>
        <dbReference type="ARBA" id="ARBA00004679"/>
    </source>
</evidence>
<dbReference type="NCBIfam" id="NF002872">
    <property type="entry name" value="PRK03202.1"/>
    <property type="match status" value="1"/>
</dbReference>
<dbReference type="EC" id="2.7.1.11" evidence="15"/>
<dbReference type="GO" id="GO:0061621">
    <property type="term" value="P:canonical glycolysis"/>
    <property type="evidence" value="ECO:0007669"/>
    <property type="project" value="TreeGrafter"/>
</dbReference>
<comment type="cofactor">
    <cofactor evidence="1 15">
        <name>Mg(2+)</name>
        <dbReference type="ChEBI" id="CHEBI:18420"/>
    </cofactor>
</comment>
<keyword evidence="7 15" id="KW-0808">Transferase</keyword>
<feature type="domain" description="Phosphofructokinase" evidence="16">
    <location>
        <begin position="3"/>
        <end position="274"/>
    </location>
</feature>
<dbReference type="STRING" id="561720.SAMN06275492_1219"/>
<dbReference type="GO" id="GO:0006002">
    <property type="term" value="P:fructose 6-phosphate metabolic process"/>
    <property type="evidence" value="ECO:0007669"/>
    <property type="project" value="UniProtKB-UniRule"/>
</dbReference>
<proteinExistence type="inferred from homology"/>
<comment type="similarity">
    <text evidence="15">Belongs to the phosphofructokinase type A (PFKA) family. ATP-dependent PFK group I subfamily. Prokaryotic clade 'B1' sub-subfamily.</text>
</comment>
<evidence type="ECO:0000256" key="10">
    <source>
        <dbReference type="ARBA" id="ARBA00022777"/>
    </source>
</evidence>
<dbReference type="OrthoDB" id="9802503at2"/>
<dbReference type="Gene3D" id="3.40.50.450">
    <property type="match status" value="1"/>
</dbReference>
<feature type="active site" description="Proton acceptor" evidence="15">
    <location>
        <position position="127"/>
    </location>
</feature>
<dbReference type="PIRSF" id="PIRSF000532">
    <property type="entry name" value="ATP_PFK_prok"/>
    <property type="match status" value="1"/>
</dbReference>
<comment type="catalytic activity">
    <reaction evidence="14 15">
        <text>beta-D-fructose 6-phosphate + ATP = beta-D-fructose 1,6-bisphosphate + ADP + H(+)</text>
        <dbReference type="Rhea" id="RHEA:16109"/>
        <dbReference type="ChEBI" id="CHEBI:15378"/>
        <dbReference type="ChEBI" id="CHEBI:30616"/>
        <dbReference type="ChEBI" id="CHEBI:32966"/>
        <dbReference type="ChEBI" id="CHEBI:57634"/>
        <dbReference type="ChEBI" id="CHEBI:456216"/>
        <dbReference type="EC" id="2.7.1.11"/>
    </reaction>
</comment>
<keyword evidence="10 15" id="KW-0418">Kinase</keyword>
<dbReference type="NCBIfam" id="TIGR02482">
    <property type="entry name" value="PFKA_ATP"/>
    <property type="match status" value="1"/>
</dbReference>
<evidence type="ECO:0000256" key="6">
    <source>
        <dbReference type="ARBA" id="ARBA00022533"/>
    </source>
</evidence>
<dbReference type="GO" id="GO:0042802">
    <property type="term" value="F:identical protein binding"/>
    <property type="evidence" value="ECO:0007669"/>
    <property type="project" value="TreeGrafter"/>
</dbReference>
<dbReference type="GO" id="GO:0016208">
    <property type="term" value="F:AMP binding"/>
    <property type="evidence" value="ECO:0007669"/>
    <property type="project" value="TreeGrafter"/>
</dbReference>
<dbReference type="GO" id="GO:0003872">
    <property type="term" value="F:6-phosphofructokinase activity"/>
    <property type="evidence" value="ECO:0007669"/>
    <property type="project" value="UniProtKB-UniRule"/>
</dbReference>
<accession>A0A1X7K5V5</accession>
<comment type="subunit">
    <text evidence="4 15">Homotetramer.</text>
</comment>
<evidence type="ECO:0000256" key="5">
    <source>
        <dbReference type="ARBA" id="ARBA00022490"/>
    </source>
</evidence>
<feature type="binding site" description="in other chain" evidence="15">
    <location>
        <begin position="213"/>
        <end position="215"/>
    </location>
    <ligand>
        <name>ADP</name>
        <dbReference type="ChEBI" id="CHEBI:456216"/>
        <note>allosteric activator; ligand shared between dimeric partners</note>
    </ligand>
</feature>
<dbReference type="EMBL" id="FXBB01000021">
    <property type="protein sequence ID" value="SMG36022.1"/>
    <property type="molecule type" value="Genomic_DNA"/>
</dbReference>
<dbReference type="PRINTS" id="PR00476">
    <property type="entry name" value="PHFRCTKINASE"/>
</dbReference>
<feature type="binding site" evidence="15">
    <location>
        <position position="162"/>
    </location>
    <ligand>
        <name>substrate</name>
        <note>ligand shared between dimeric partners</note>
    </ligand>
</feature>
<keyword evidence="8 15" id="KW-0479">Metal-binding</keyword>
<evidence type="ECO:0000256" key="12">
    <source>
        <dbReference type="ARBA" id="ARBA00022842"/>
    </source>
</evidence>
<dbReference type="PANTHER" id="PTHR13697">
    <property type="entry name" value="PHOSPHOFRUCTOKINASE"/>
    <property type="match status" value="1"/>
</dbReference>
<evidence type="ECO:0000256" key="4">
    <source>
        <dbReference type="ARBA" id="ARBA00011881"/>
    </source>
</evidence>
<comment type="subcellular location">
    <subcellularLocation>
        <location evidence="2 15">Cytoplasm</location>
    </subcellularLocation>
</comment>
<feature type="binding site" description="in other chain" evidence="15">
    <location>
        <position position="154"/>
    </location>
    <ligand>
        <name>ADP</name>
        <dbReference type="ChEBI" id="CHEBI:456216"/>
        <note>allosteric activator; ligand shared between dimeric partners</note>
    </ligand>
</feature>
<gene>
    <name evidence="15" type="primary">pfkA</name>
    <name evidence="17" type="ORF">SAMN06275492_1219</name>
</gene>
<evidence type="ECO:0000256" key="14">
    <source>
        <dbReference type="ARBA" id="ARBA00048070"/>
    </source>
</evidence>
<dbReference type="FunFam" id="3.40.50.460:FF:000002">
    <property type="entry name" value="ATP-dependent 6-phosphofructokinase"/>
    <property type="match status" value="1"/>
</dbReference>
<dbReference type="GO" id="GO:0005524">
    <property type="term" value="F:ATP binding"/>
    <property type="evidence" value="ECO:0007669"/>
    <property type="project" value="UniProtKB-UniRule"/>
</dbReference>
<comment type="function">
    <text evidence="15">Catalyzes the phosphorylation of D-fructose 6-phosphate to fructose 1,6-bisphosphate by ATP, the first committing step of glycolysis.</text>
</comment>
<organism evidence="17 18">
    <name type="scientific">Dethiosulfovibrio salsuginis</name>
    <dbReference type="NCBI Taxonomy" id="561720"/>
    <lineage>
        <taxon>Bacteria</taxon>
        <taxon>Thermotogati</taxon>
        <taxon>Synergistota</taxon>
        <taxon>Synergistia</taxon>
        <taxon>Synergistales</taxon>
        <taxon>Dethiosulfovibrionaceae</taxon>
        <taxon>Dethiosulfovibrio</taxon>
    </lineage>
</organism>
<evidence type="ECO:0000256" key="8">
    <source>
        <dbReference type="ARBA" id="ARBA00022723"/>
    </source>
</evidence>
<keyword evidence="6 15" id="KW-0021">Allosteric enzyme</keyword>
<evidence type="ECO:0000256" key="15">
    <source>
        <dbReference type="HAMAP-Rule" id="MF_00339"/>
    </source>
</evidence>
<feature type="binding site" description="in other chain" evidence="15">
    <location>
        <begin position="185"/>
        <end position="187"/>
    </location>
    <ligand>
        <name>ADP</name>
        <dbReference type="ChEBI" id="CHEBI:456216"/>
        <note>allosteric activator; ligand shared between dimeric partners</note>
    </ligand>
</feature>
<keyword evidence="18" id="KW-1185">Reference proteome</keyword>
<feature type="binding site" evidence="15">
    <location>
        <position position="11"/>
    </location>
    <ligand>
        <name>ATP</name>
        <dbReference type="ChEBI" id="CHEBI:30616"/>
    </ligand>
</feature>
<feature type="binding site" evidence="15">
    <location>
        <begin position="21"/>
        <end position="25"/>
    </location>
    <ligand>
        <name>ADP</name>
        <dbReference type="ChEBI" id="CHEBI:456216"/>
        <note>allosteric activator; ligand shared between dimeric partners</note>
    </ligand>
</feature>